<comment type="caution">
    <text evidence="1">The sequence shown here is derived from an EMBL/GenBank/DDBJ whole genome shotgun (WGS) entry which is preliminary data.</text>
</comment>
<proteinExistence type="predicted"/>
<dbReference type="InterPro" id="IPR017016">
    <property type="entry name" value="UCP033595"/>
</dbReference>
<gene>
    <name evidence="1" type="ORF">IAA54_02790</name>
</gene>
<organism evidence="1 2">
    <name type="scientific">Candidatus Gallacutalibacter pullicola</name>
    <dbReference type="NCBI Taxonomy" id="2840830"/>
    <lineage>
        <taxon>Bacteria</taxon>
        <taxon>Bacillati</taxon>
        <taxon>Bacillota</taxon>
        <taxon>Clostridia</taxon>
        <taxon>Eubacteriales</taxon>
        <taxon>Candidatus Gallacutalibacter</taxon>
    </lineage>
</organism>
<accession>A0A9D1DPN4</accession>
<dbReference type="Proteomes" id="UP000886785">
    <property type="component" value="Unassembled WGS sequence"/>
</dbReference>
<reference evidence="1" key="2">
    <citation type="journal article" date="2021" name="PeerJ">
        <title>Extensive microbial diversity within the chicken gut microbiome revealed by metagenomics and culture.</title>
        <authorList>
            <person name="Gilroy R."/>
            <person name="Ravi A."/>
            <person name="Getino M."/>
            <person name="Pursley I."/>
            <person name="Horton D.L."/>
            <person name="Alikhan N.F."/>
            <person name="Baker D."/>
            <person name="Gharbi K."/>
            <person name="Hall N."/>
            <person name="Watson M."/>
            <person name="Adriaenssens E.M."/>
            <person name="Foster-Nyarko E."/>
            <person name="Jarju S."/>
            <person name="Secka A."/>
            <person name="Antonio M."/>
            <person name="Oren A."/>
            <person name="Chaudhuri R.R."/>
            <person name="La Ragione R."/>
            <person name="Hildebrand F."/>
            <person name="Pallen M.J."/>
        </authorList>
    </citation>
    <scope>NUCLEOTIDE SEQUENCE</scope>
    <source>
        <strain evidence="1">ChiSjej1B19-7085</strain>
    </source>
</reference>
<dbReference type="AlphaFoldDB" id="A0A9D1DPN4"/>
<protein>
    <submittedName>
        <fullName evidence="1">Uncharacterized protein</fullName>
    </submittedName>
</protein>
<reference evidence="1" key="1">
    <citation type="submission" date="2020-10" db="EMBL/GenBank/DDBJ databases">
        <authorList>
            <person name="Gilroy R."/>
        </authorList>
    </citation>
    <scope>NUCLEOTIDE SEQUENCE</scope>
    <source>
        <strain evidence="1">ChiSjej1B19-7085</strain>
    </source>
</reference>
<name>A0A9D1DPN4_9FIRM</name>
<evidence type="ECO:0000313" key="1">
    <source>
        <dbReference type="EMBL" id="HIR56569.1"/>
    </source>
</evidence>
<dbReference type="Pfam" id="PF20124">
    <property type="entry name" value="DUF6514"/>
    <property type="match status" value="1"/>
</dbReference>
<dbReference type="EMBL" id="DVHF01000035">
    <property type="protein sequence ID" value="HIR56569.1"/>
    <property type="molecule type" value="Genomic_DNA"/>
</dbReference>
<evidence type="ECO:0000313" key="2">
    <source>
        <dbReference type="Proteomes" id="UP000886785"/>
    </source>
</evidence>
<sequence>MKYVVFSCETADPEQEIGCTYGIYAENLRISDITSIREEAEELAALLNRMEVSPIHFRDVVEDFVEEKSSL</sequence>